<evidence type="ECO:0000259" key="2">
    <source>
        <dbReference type="Pfam" id="PF04727"/>
    </source>
</evidence>
<protein>
    <submittedName>
        <fullName evidence="3">ELMO domain-containing protein 1</fullName>
    </submittedName>
</protein>
<proteinExistence type="predicted"/>
<dbReference type="Proteomes" id="UP000241890">
    <property type="component" value="Unassembled WGS sequence"/>
</dbReference>
<dbReference type="Pfam" id="PF04727">
    <property type="entry name" value="ELMO_CED12"/>
    <property type="match status" value="1"/>
</dbReference>
<evidence type="ECO:0000313" key="4">
    <source>
        <dbReference type="Proteomes" id="UP000241890"/>
    </source>
</evidence>
<feature type="region of interest" description="Disordered" evidence="1">
    <location>
        <begin position="132"/>
        <end position="191"/>
    </location>
</feature>
<feature type="compositionally biased region" description="Pro residues" evidence="1">
    <location>
        <begin position="156"/>
        <end position="172"/>
    </location>
</feature>
<dbReference type="InParanoid" id="A0A2R5GBV2"/>
<reference evidence="3 4" key="1">
    <citation type="submission" date="2017-12" db="EMBL/GenBank/DDBJ databases">
        <title>Sequencing, de novo assembly and annotation of complete genome of a new Thraustochytrid species, strain FCC1311.</title>
        <authorList>
            <person name="Sedici K."/>
            <person name="Godart F."/>
            <person name="Aiese Cigliano R."/>
            <person name="Sanseverino W."/>
            <person name="Barakat M."/>
            <person name="Ortet P."/>
            <person name="Marechal E."/>
            <person name="Cagnac O."/>
            <person name="Amato A."/>
        </authorList>
    </citation>
    <scope>NUCLEOTIDE SEQUENCE [LARGE SCALE GENOMIC DNA]</scope>
</reference>
<dbReference type="AlphaFoldDB" id="A0A2R5GBV2"/>
<dbReference type="PANTHER" id="PTHR12771">
    <property type="entry name" value="ENGULFMENT AND CELL MOTILITY"/>
    <property type="match status" value="1"/>
</dbReference>
<organism evidence="3 4">
    <name type="scientific">Hondaea fermentalgiana</name>
    <dbReference type="NCBI Taxonomy" id="2315210"/>
    <lineage>
        <taxon>Eukaryota</taxon>
        <taxon>Sar</taxon>
        <taxon>Stramenopiles</taxon>
        <taxon>Bigyra</taxon>
        <taxon>Labyrinthulomycetes</taxon>
        <taxon>Thraustochytrida</taxon>
        <taxon>Thraustochytriidae</taxon>
        <taxon>Hondaea</taxon>
    </lineage>
</organism>
<dbReference type="InterPro" id="IPR050868">
    <property type="entry name" value="ELMO_domain-containing"/>
</dbReference>
<dbReference type="InterPro" id="IPR006816">
    <property type="entry name" value="ELMO_dom"/>
</dbReference>
<feature type="domain" description="ELMO" evidence="2">
    <location>
        <begin position="252"/>
        <end position="328"/>
    </location>
</feature>
<feature type="compositionally biased region" description="Low complexity" evidence="1">
    <location>
        <begin position="181"/>
        <end position="191"/>
    </location>
</feature>
<comment type="caution">
    <text evidence="3">The sequence shown here is derived from an EMBL/GenBank/DDBJ whole genome shotgun (WGS) entry which is preliminary data.</text>
</comment>
<evidence type="ECO:0000256" key="1">
    <source>
        <dbReference type="SAM" id="MobiDB-lite"/>
    </source>
</evidence>
<name>A0A2R5GBV2_9STRA</name>
<accession>A0A2R5GBV2</accession>
<gene>
    <name evidence="3" type="ORF">FCC1311_018202</name>
</gene>
<dbReference type="OrthoDB" id="67155at2759"/>
<evidence type="ECO:0000313" key="3">
    <source>
        <dbReference type="EMBL" id="GBG25601.1"/>
    </source>
</evidence>
<keyword evidence="4" id="KW-1185">Reference proteome</keyword>
<sequence length="551" mass="59968">MIVLYEVNSALDPVEGELAQGRREVAAFRYEGTDLTLKALRKSFPERGEFHFRAKVRIPGVASTAFAWQDLVRDDQEIPRSADGGPPHIRALPINFADDDQEPDFFQGQDVVEAGDTFDFYETAHARALETGAGHAGDDYDFLDSGSRQEALESSAPPPKPQEPSPAAPPPVTMHVSSSFDGGSNADASAPAADDEFDAFFAGASSSAQPSGSDPFSATFSFLKKSAQAAAMSWSGGKEGTPTTQQKGALENLARKLRETFDSENREHIDLLQTSWKSCFPKQRFQRAGPQWRLLGFAKEDPSRDRAFLSRNGMLGLYCLAYHLEHNRGVIDNARLPVAPSVGQINTHFADQFGLRSGAFLGAERPYWPLFDMGAGAYYELVSVTLRLAEAARPSVDDDGAALGRGLEQVFAILSQGPPNIGAFYEIARRNNVSYCSSFLKCKLVRARGACVSLMLRVLAWMTTALLWAATVDQIFAIPSQRPPNVDAFYEIARRNTVSYCSSFLKRRLVRARDACVSLSAARPCVDDDGAALGRDRGSGLCDSVAGTAQH</sequence>
<dbReference type="PANTHER" id="PTHR12771:SF56">
    <property type="entry name" value="CED-12"/>
    <property type="match status" value="1"/>
</dbReference>
<dbReference type="EMBL" id="BEYU01000013">
    <property type="protein sequence ID" value="GBG25601.1"/>
    <property type="molecule type" value="Genomic_DNA"/>
</dbReference>